<dbReference type="OMA" id="DISQSWQ"/>
<accession>S7RRC8</accession>
<dbReference type="RefSeq" id="XP_007864329.1">
    <property type="nucleotide sequence ID" value="XM_007866138.1"/>
</dbReference>
<dbReference type="EMBL" id="KB469299">
    <property type="protein sequence ID" value="EPQ57190.1"/>
    <property type="molecule type" value="Genomic_DNA"/>
</dbReference>
<proteinExistence type="predicted"/>
<dbReference type="AlphaFoldDB" id="S7RRC8"/>
<gene>
    <name evidence="1" type="ORF">GLOTRDRAFT_127560</name>
</gene>
<evidence type="ECO:0000313" key="1">
    <source>
        <dbReference type="EMBL" id="EPQ57190.1"/>
    </source>
</evidence>
<protein>
    <submittedName>
        <fullName evidence="1">Uncharacterized protein</fullName>
    </submittedName>
</protein>
<dbReference type="Proteomes" id="UP000030669">
    <property type="component" value="Unassembled WGS sequence"/>
</dbReference>
<sequence>MAHSTTATASHTLLKYSRSYPSQRPSTGPSGIEAEWQHFANPVIRLVLDTRKSARGELESVRLRILWSMDTGLDSMDAGQGEVTFEDLDLLTFSSLQGSILSQTSQSQSLPLKAVYRETMVGIRYLHPRVVTAGTTPV</sequence>
<reference evidence="1 2" key="1">
    <citation type="journal article" date="2012" name="Science">
        <title>The Paleozoic origin of enzymatic lignin decomposition reconstructed from 31 fungal genomes.</title>
        <authorList>
            <person name="Floudas D."/>
            <person name="Binder M."/>
            <person name="Riley R."/>
            <person name="Barry K."/>
            <person name="Blanchette R.A."/>
            <person name="Henrissat B."/>
            <person name="Martinez A.T."/>
            <person name="Otillar R."/>
            <person name="Spatafora J.W."/>
            <person name="Yadav J.S."/>
            <person name="Aerts A."/>
            <person name="Benoit I."/>
            <person name="Boyd A."/>
            <person name="Carlson A."/>
            <person name="Copeland A."/>
            <person name="Coutinho P.M."/>
            <person name="de Vries R.P."/>
            <person name="Ferreira P."/>
            <person name="Findley K."/>
            <person name="Foster B."/>
            <person name="Gaskell J."/>
            <person name="Glotzer D."/>
            <person name="Gorecki P."/>
            <person name="Heitman J."/>
            <person name="Hesse C."/>
            <person name="Hori C."/>
            <person name="Igarashi K."/>
            <person name="Jurgens J.A."/>
            <person name="Kallen N."/>
            <person name="Kersten P."/>
            <person name="Kohler A."/>
            <person name="Kuees U."/>
            <person name="Kumar T.K.A."/>
            <person name="Kuo A."/>
            <person name="LaButti K."/>
            <person name="Larrondo L.F."/>
            <person name="Lindquist E."/>
            <person name="Ling A."/>
            <person name="Lombard V."/>
            <person name="Lucas S."/>
            <person name="Lundell T."/>
            <person name="Martin R."/>
            <person name="McLaughlin D.J."/>
            <person name="Morgenstern I."/>
            <person name="Morin E."/>
            <person name="Murat C."/>
            <person name="Nagy L.G."/>
            <person name="Nolan M."/>
            <person name="Ohm R.A."/>
            <person name="Patyshakuliyeva A."/>
            <person name="Rokas A."/>
            <person name="Ruiz-Duenas F.J."/>
            <person name="Sabat G."/>
            <person name="Salamov A."/>
            <person name="Samejima M."/>
            <person name="Schmutz J."/>
            <person name="Slot J.C."/>
            <person name="St John F."/>
            <person name="Stenlid J."/>
            <person name="Sun H."/>
            <person name="Sun S."/>
            <person name="Syed K."/>
            <person name="Tsang A."/>
            <person name="Wiebenga A."/>
            <person name="Young D."/>
            <person name="Pisabarro A."/>
            <person name="Eastwood D.C."/>
            <person name="Martin F."/>
            <person name="Cullen D."/>
            <person name="Grigoriev I.V."/>
            <person name="Hibbett D.S."/>
        </authorList>
    </citation>
    <scope>NUCLEOTIDE SEQUENCE [LARGE SCALE GENOMIC DNA]</scope>
    <source>
        <strain evidence="1 2">ATCC 11539</strain>
    </source>
</reference>
<dbReference type="KEGG" id="gtr:GLOTRDRAFT_127560"/>
<dbReference type="GeneID" id="19301580"/>
<dbReference type="HOGENOM" id="CLU_1855469_0_0_1"/>
<dbReference type="OrthoDB" id="3364736at2759"/>
<dbReference type="eggNOG" id="ENOG502SFUG">
    <property type="taxonomic scope" value="Eukaryota"/>
</dbReference>
<name>S7RRC8_GLOTA</name>
<organism evidence="1 2">
    <name type="scientific">Gloeophyllum trabeum (strain ATCC 11539 / FP-39264 / Madison 617)</name>
    <name type="common">Brown rot fungus</name>
    <dbReference type="NCBI Taxonomy" id="670483"/>
    <lineage>
        <taxon>Eukaryota</taxon>
        <taxon>Fungi</taxon>
        <taxon>Dikarya</taxon>
        <taxon>Basidiomycota</taxon>
        <taxon>Agaricomycotina</taxon>
        <taxon>Agaricomycetes</taxon>
        <taxon>Gloeophyllales</taxon>
        <taxon>Gloeophyllaceae</taxon>
        <taxon>Gloeophyllum</taxon>
    </lineage>
</organism>
<evidence type="ECO:0000313" key="2">
    <source>
        <dbReference type="Proteomes" id="UP000030669"/>
    </source>
</evidence>
<keyword evidence="2" id="KW-1185">Reference proteome</keyword>